<dbReference type="Gene3D" id="3.30.300.30">
    <property type="match status" value="1"/>
</dbReference>
<dbReference type="STRING" id="580166.AUP43_02405"/>
<dbReference type="InterPro" id="IPR045851">
    <property type="entry name" value="AMP-bd_C_sf"/>
</dbReference>
<reference evidence="3 4" key="1">
    <citation type="submission" date="2015-12" db="EMBL/GenBank/DDBJ databases">
        <title>Genome sequence of Oceanibaculum pacificum MCCC 1A02656.</title>
        <authorList>
            <person name="Lu L."/>
            <person name="Lai Q."/>
            <person name="Shao Z."/>
            <person name="Qian P."/>
        </authorList>
    </citation>
    <scope>NUCLEOTIDE SEQUENCE [LARGE SCALE GENOMIC DNA]</scope>
    <source>
        <strain evidence="3 4">MCCC 1A02656</strain>
    </source>
</reference>
<dbReference type="InterPro" id="IPR042099">
    <property type="entry name" value="ANL_N_sf"/>
</dbReference>
<dbReference type="EMBL" id="LPXN01000116">
    <property type="protein sequence ID" value="KZD07393.1"/>
    <property type="molecule type" value="Genomic_DNA"/>
</dbReference>
<dbReference type="OrthoDB" id="9803968at2"/>
<evidence type="ECO:0000313" key="4">
    <source>
        <dbReference type="Proteomes" id="UP000076400"/>
    </source>
</evidence>
<sequence>MTATGPTLADTLSWAARYHPSKPALVCWQDGQRKVWSYAALQAAANRHANLLLSLGIGRGDVVAAFLYNTPAFVFTLLAAAKVGAVFNPINYRLAAQELEFILDDGKARILFYEREGSETVEKVRAGARIAVEHWLYADEDEPPRGSRSLPALAAYQPATATVIDVHEDDPAILMYTSGTTGRPKGVLHTHRSKITHNYLMMQIMGLSPGDVGLAVAPLNHTAELHTSFLPRLHVGATQILLRRFDAAEALRLIEAERVTHFFAAPTMINMLLHHEDLARRDLSSLRLVEYGGASMAPHLIREWDRKVGAKLVQVYGTTEMGPCMSWLGPDEQLSHAGSAGKPALNHDLVVARLTADDSPTDPGQPAEPGEVGEILVRGPCMMGGYLNRPEANALALAHGWYHTGDLGVLDEDGYLWIRDRIDHMINSGGENVYPREVEDALIVHPDVLEVAVAGEPDPLWGQIVAAHIVPRTGSDLTAEKLEAFLLEGDRLAPYKRPRRYHFVTELPKTTSGKIQKHLLSAEAAPAVLAENVPR</sequence>
<dbReference type="GO" id="GO:0016878">
    <property type="term" value="F:acid-thiol ligase activity"/>
    <property type="evidence" value="ECO:0007669"/>
    <property type="project" value="UniProtKB-ARBA"/>
</dbReference>
<evidence type="ECO:0000259" key="2">
    <source>
        <dbReference type="Pfam" id="PF13193"/>
    </source>
</evidence>
<dbReference type="AlphaFoldDB" id="A0A154W1Q5"/>
<dbReference type="InterPro" id="IPR050237">
    <property type="entry name" value="ATP-dep_AMP-bd_enzyme"/>
</dbReference>
<keyword evidence="3" id="KW-0436">Ligase</keyword>
<dbReference type="InterPro" id="IPR025110">
    <property type="entry name" value="AMP-bd_C"/>
</dbReference>
<dbReference type="RefSeq" id="WP_067557024.1">
    <property type="nucleotide sequence ID" value="NZ_LPXN01000116.1"/>
</dbReference>
<dbReference type="InterPro" id="IPR020845">
    <property type="entry name" value="AMP-binding_CS"/>
</dbReference>
<organism evidence="3 4">
    <name type="scientific">Oceanibaculum pacificum</name>
    <dbReference type="NCBI Taxonomy" id="580166"/>
    <lineage>
        <taxon>Bacteria</taxon>
        <taxon>Pseudomonadati</taxon>
        <taxon>Pseudomonadota</taxon>
        <taxon>Alphaproteobacteria</taxon>
        <taxon>Rhodospirillales</taxon>
        <taxon>Oceanibaculaceae</taxon>
        <taxon>Oceanibaculum</taxon>
    </lineage>
</organism>
<dbReference type="InterPro" id="IPR000873">
    <property type="entry name" value="AMP-dep_synth/lig_dom"/>
</dbReference>
<comment type="caution">
    <text evidence="3">The sequence shown here is derived from an EMBL/GenBank/DDBJ whole genome shotgun (WGS) entry which is preliminary data.</text>
</comment>
<dbReference type="Pfam" id="PF13193">
    <property type="entry name" value="AMP-binding_C"/>
    <property type="match status" value="1"/>
</dbReference>
<dbReference type="PANTHER" id="PTHR43767:SF1">
    <property type="entry name" value="NONRIBOSOMAL PEPTIDE SYNTHASE PES1 (EUROFUNG)-RELATED"/>
    <property type="match status" value="1"/>
</dbReference>
<gene>
    <name evidence="3" type="ORF">AUP43_02405</name>
</gene>
<dbReference type="PANTHER" id="PTHR43767">
    <property type="entry name" value="LONG-CHAIN-FATTY-ACID--COA LIGASE"/>
    <property type="match status" value="1"/>
</dbReference>
<dbReference type="CDD" id="cd17631">
    <property type="entry name" value="FACL_FadD13-like"/>
    <property type="match status" value="1"/>
</dbReference>
<feature type="domain" description="AMP-binding enzyme C-terminal" evidence="2">
    <location>
        <begin position="437"/>
        <end position="514"/>
    </location>
</feature>
<dbReference type="Pfam" id="PF00501">
    <property type="entry name" value="AMP-binding"/>
    <property type="match status" value="1"/>
</dbReference>
<dbReference type="SUPFAM" id="SSF56801">
    <property type="entry name" value="Acetyl-CoA synthetase-like"/>
    <property type="match status" value="1"/>
</dbReference>
<proteinExistence type="predicted"/>
<dbReference type="NCBIfam" id="NF004837">
    <property type="entry name" value="PRK06187.1"/>
    <property type="match status" value="1"/>
</dbReference>
<feature type="domain" description="AMP-dependent synthetase/ligase" evidence="1">
    <location>
        <begin position="14"/>
        <end position="387"/>
    </location>
</feature>
<dbReference type="Gene3D" id="3.40.50.12780">
    <property type="entry name" value="N-terminal domain of ligase-like"/>
    <property type="match status" value="1"/>
</dbReference>
<dbReference type="Proteomes" id="UP000076400">
    <property type="component" value="Unassembled WGS sequence"/>
</dbReference>
<name>A0A154W1Q5_9PROT</name>
<dbReference type="PROSITE" id="PS00455">
    <property type="entry name" value="AMP_BINDING"/>
    <property type="match status" value="1"/>
</dbReference>
<accession>A0A154W1Q5</accession>
<protein>
    <submittedName>
        <fullName evidence="3">Long-chain fatty acid--CoA ligase</fullName>
    </submittedName>
</protein>
<evidence type="ECO:0000259" key="1">
    <source>
        <dbReference type="Pfam" id="PF00501"/>
    </source>
</evidence>
<evidence type="ECO:0000313" key="3">
    <source>
        <dbReference type="EMBL" id="KZD07393.1"/>
    </source>
</evidence>
<keyword evidence="4" id="KW-1185">Reference proteome</keyword>